<evidence type="ECO:0000256" key="3">
    <source>
        <dbReference type="ARBA" id="ARBA00022612"/>
    </source>
</evidence>
<dbReference type="GO" id="GO:0030430">
    <property type="term" value="C:host cell cytoplasm"/>
    <property type="evidence" value="ECO:0007669"/>
    <property type="project" value="UniProtKB-SubCell"/>
</dbReference>
<evidence type="ECO:0000256" key="4">
    <source>
        <dbReference type="ARBA" id="ARBA00022670"/>
    </source>
</evidence>
<dbReference type="Proteomes" id="UP001142430">
    <property type="component" value="Segment"/>
</dbReference>
<reference evidence="11" key="1">
    <citation type="submission" date="2021-09" db="EMBL/GenBank/DDBJ databases">
        <title>The complete genome of the Saguinine gammaherpesvirus 1 (SgGHV-1).</title>
        <authorList>
            <person name="Marti-Carreras J."/>
            <person name="Maes P."/>
        </authorList>
    </citation>
    <scope>NUCLEOTIDE SEQUENCE</scope>
    <source>
        <strain evidence="11">S338D</strain>
    </source>
</reference>
<feature type="region of interest" description="Disordered" evidence="10">
    <location>
        <begin position="446"/>
        <end position="508"/>
    </location>
</feature>
<evidence type="ECO:0000256" key="6">
    <source>
        <dbReference type="ARBA" id="ARBA00022825"/>
    </source>
</evidence>
<feature type="compositionally biased region" description="Polar residues" evidence="10">
    <location>
        <begin position="252"/>
        <end position="264"/>
    </location>
</feature>
<feature type="region of interest" description="Interaction with major capsid protein" evidence="9">
    <location>
        <begin position="505"/>
        <end position="525"/>
    </location>
</feature>
<dbReference type="PRINTS" id="PR00236">
    <property type="entry name" value="HSVCAPSIDP40"/>
</dbReference>
<feature type="active site" description="Charge relay system" evidence="9">
    <location>
        <position position="146"/>
    </location>
</feature>
<dbReference type="GO" id="GO:0042025">
    <property type="term" value="C:host cell nucleus"/>
    <property type="evidence" value="ECO:0007669"/>
    <property type="project" value="UniProtKB-SubCell"/>
</dbReference>
<sequence>MSSTTVTLSPDAAAMVVYVAGFVDVVSYPKLDKLLILEASEVAKFLPLINPIPLNIEHLEGGDIGLVLNIFQVTHGLFMVGIINSSSFITLATSLFSNSVVARTKVTPLPSDPLIESLHAWLPELSLSSLTPHTDIQSVPDTIFQHVALCALGRRRGTVAVYGHTLDWVVSKFTSLTDQEKNIILESLKTLDIQTLPCPEFSINLESLLAKAIDAGFILNRLDLLKTDRSVAAVQGSVYLKASDSPRVGSPDSPNMNPATQLPQGQMPPDDLISIPKSTFLSMVQSNLDNRQHASLPRTGVPSSGFQPIYVPPGLSFPAPPDACVMGSMSDFSRIQQPNLPYYLPNYPFPQDPYQYFPGYHNSPHRYGPGFVPASSRSNKRKRENDSDGETDEPLFPGEGKSLYKDLLTLSKNVAELQSELKDLRQTQIVPPGLYPQTYVSPYHIPYSQYHPQPDYLPQNHPPPAPAQVPPNPAQPAPPPRQEPAPPTESVPTTRQEQAHVIDASFNPEPISQLQKMFCDELMRK</sequence>
<keyword evidence="4 9" id="KW-0645">Protease</keyword>
<keyword evidence="1 9" id="KW-0597">Phosphoprotein</keyword>
<comment type="subunit">
    <molecule>Assemblin</molecule>
    <text evidence="9">Exists in a monomer-dimer equilibrium with the dimer being the active species.</text>
</comment>
<keyword evidence="6 9" id="KW-0720">Serine protease</keyword>
<comment type="subcellular location">
    <molecule>Assemblin</molecule>
    <subcellularLocation>
        <location evidence="9">Host nucleus</location>
    </subcellularLocation>
</comment>
<name>A0A9Q8QXW4_9GAMA</name>
<evidence type="ECO:0000256" key="5">
    <source>
        <dbReference type="ARBA" id="ARBA00022801"/>
    </source>
</evidence>
<comment type="function">
    <text evidence="9">Assemblin: Protease that plays an essential role in virion assembly within the nucleus. Catalyzes the cleavage of the assembly protein after formation of the spherical procapsid. By that cleavage, the capsid matures and gains its icosahedral shape. The cleavage sites seem to include -Ala-Ser-, -Ala-Ala-, as well as Ala-Thr bonds. Assemblin and cleavages products are evicted from the capsid before or during DNA packaging.</text>
</comment>
<feature type="site" description="Cleavage; by assemblin; Release site" evidence="9">
    <location>
        <begin position="242"/>
        <end position="243"/>
    </location>
</feature>
<comment type="subcellular location">
    <molecule>Capsid scaffolding protein</molecule>
    <subcellularLocation>
        <location evidence="9">Host cytoplasm</location>
    </subcellularLocation>
</comment>
<evidence type="ECO:0000256" key="8">
    <source>
        <dbReference type="ARBA" id="ARBA00023200"/>
    </source>
</evidence>
<feature type="region of interest" description="Disordered" evidence="10">
    <location>
        <begin position="243"/>
        <end position="268"/>
    </location>
</feature>
<comment type="subunit">
    <molecule>Capsid scaffolding protein</molecule>
    <text evidence="9">Homomultimer. Interacts with major capsid protein.</text>
</comment>
<evidence type="ECO:0000256" key="9">
    <source>
        <dbReference type="HAMAP-Rule" id="MF_04008"/>
    </source>
</evidence>
<keyword evidence="5 9" id="KW-0378">Hydrolase</keyword>
<dbReference type="GO" id="GO:0019076">
    <property type="term" value="P:viral release from host cell"/>
    <property type="evidence" value="ECO:0007669"/>
    <property type="project" value="UniProtKB-UniRule"/>
</dbReference>
<feature type="active site" description="Charge relay system" evidence="9">
    <location>
        <position position="58"/>
    </location>
</feature>
<comment type="function">
    <text evidence="9">Assembly protein: Plays a major role in capsid assembly. Acts as a scaffold protein by binding major capsid protein. Multimerizes in the nucleus such as major capsid protein forms the icosahedral T=16 capsid. Cleaved by assemblin after capsid completion. The cleavages products are evicted from the capsid before or during DNA packaging.</text>
</comment>
<evidence type="ECO:0000313" key="12">
    <source>
        <dbReference type="Proteomes" id="UP001142430"/>
    </source>
</evidence>
<accession>A0A9Q8QXW4</accession>
<dbReference type="EMBL" id="OK337614">
    <property type="protein sequence ID" value="UNP64505.1"/>
    <property type="molecule type" value="Genomic_DNA"/>
</dbReference>
<dbReference type="EC" id="3.4.21.97" evidence="9"/>
<dbReference type="InterPro" id="IPR035443">
    <property type="entry name" value="Herpes_virus_sf"/>
</dbReference>
<dbReference type="SUPFAM" id="SSF50789">
    <property type="entry name" value="Herpes virus serine proteinase, assemblin"/>
    <property type="match status" value="1"/>
</dbReference>
<comment type="catalytic activity">
    <reaction evidence="9">
        <text>Cleaves -Ala-|-Ser- and -Ala-|-Ala- bonds in the scaffold protein.</text>
        <dbReference type="EC" id="3.4.21.97"/>
    </reaction>
</comment>
<dbReference type="GO" id="GO:0039708">
    <property type="term" value="P:nuclear capsid assembly"/>
    <property type="evidence" value="ECO:0007669"/>
    <property type="project" value="UniProtKB-ARBA"/>
</dbReference>
<evidence type="ECO:0000313" key="11">
    <source>
        <dbReference type="EMBL" id="UNP64505.1"/>
    </source>
</evidence>
<keyword evidence="7 9" id="KW-0118">Viral capsid assembly</keyword>
<feature type="chain" id="PRO_5040553269" description="Assembly protein" evidence="9">
    <location>
        <begin position="243"/>
        <end position="525"/>
    </location>
</feature>
<evidence type="ECO:0000256" key="10">
    <source>
        <dbReference type="SAM" id="MobiDB-lite"/>
    </source>
</evidence>
<protein>
    <recommendedName>
        <fullName evidence="9">Capsid scaffolding protein</fullName>
    </recommendedName>
    <alternativeName>
        <fullName evidence="9">Protease precursor</fullName>
        <shortName evidence="9">pPR</shortName>
    </alternativeName>
    <component>
        <recommendedName>
            <fullName evidence="9">Assemblin</fullName>
            <ecNumber evidence="9">3.4.21.97</ecNumber>
        </recommendedName>
        <alternativeName>
            <fullName evidence="9">Protease</fullName>
            <shortName evidence="9">Pr</shortName>
        </alternativeName>
    </component>
    <component>
        <recommendedName>
            <fullName evidence="9">Assembly protein</fullName>
            <shortName evidence="9">AP</shortName>
        </recommendedName>
        <alternativeName>
            <fullName evidence="9">Capsid assembly protein</fullName>
        </alternativeName>
    </component>
</protein>
<organism evidence="11 12">
    <name type="scientific">Saguinine gammaherpesvirus 1</name>
    <dbReference type="NCBI Taxonomy" id="2169901"/>
    <lineage>
        <taxon>Viruses</taxon>
        <taxon>Duplodnaviria</taxon>
        <taxon>Heunggongvirae</taxon>
        <taxon>Peploviricota</taxon>
        <taxon>Herviviricetes</taxon>
        <taxon>Herpesvirales</taxon>
        <taxon>Orthoherpesviridae</taxon>
        <taxon>Gammaherpesvirinae</taxon>
    </lineage>
</organism>
<proteinExistence type="inferred from homology"/>
<comment type="PTM">
    <text evidence="9">Capsid scaffolding protein: Capsid scaffolding protein is cleaved by assemblin after formation of the spherical procapsid. As a result, the capsid obtains its mature, icosahedral shape. Cleavages occur at two or more sites: release (R-site) and maturation (M-site).</text>
</comment>
<dbReference type="Pfam" id="PF00716">
    <property type="entry name" value="Peptidase_S21"/>
    <property type="match status" value="1"/>
</dbReference>
<keyword evidence="2 9" id="KW-1048">Host nucleus</keyword>
<evidence type="ECO:0000256" key="7">
    <source>
        <dbReference type="ARBA" id="ARBA00022950"/>
    </source>
</evidence>
<comment type="subcellular location">
    <molecule>Assembly protein</molecule>
    <subcellularLocation>
        <location evidence="9">Host nucleus</location>
    </subcellularLocation>
</comment>
<feature type="region of interest" description="Disordered" evidence="10">
    <location>
        <begin position="367"/>
        <end position="400"/>
    </location>
</feature>
<feature type="chain" id="PRO_5040553270" description="Assemblin" evidence="9">
    <location>
        <begin position="1"/>
        <end position="242"/>
    </location>
</feature>
<keyword evidence="3 9" id="KW-1188">Viral release from host cell</keyword>
<evidence type="ECO:0000256" key="1">
    <source>
        <dbReference type="ARBA" id="ARBA00022553"/>
    </source>
</evidence>
<dbReference type="Gene3D" id="3.20.16.10">
    <property type="entry name" value="Herpesvirus/Caudovirus protease domain"/>
    <property type="match status" value="1"/>
</dbReference>
<dbReference type="GO" id="GO:0004252">
    <property type="term" value="F:serine-type endopeptidase activity"/>
    <property type="evidence" value="ECO:0007669"/>
    <property type="project" value="UniProtKB-UniRule"/>
</dbReference>
<dbReference type="GO" id="GO:0042802">
    <property type="term" value="F:identical protein binding"/>
    <property type="evidence" value="ECO:0007669"/>
    <property type="project" value="UniProtKB-UniRule"/>
</dbReference>
<feature type="chain" id="PRO_5040553268" description="Capsid scaffolding protein" evidence="9">
    <location>
        <begin position="1"/>
        <end position="525"/>
    </location>
</feature>
<comment type="similarity">
    <text evidence="9">Belongs to the herpesviridae capsid scaffolding protein family.</text>
</comment>
<comment type="caution">
    <text evidence="9">Lacks conserved residue(s) required for the propagation of feature annotation.</text>
</comment>
<keyword evidence="8 9" id="KW-1035">Host cytoplasm</keyword>
<dbReference type="HAMAP" id="MF_04008">
    <property type="entry name" value="HSV_SCAF"/>
    <property type="match status" value="1"/>
</dbReference>
<dbReference type="InterPro" id="IPR001847">
    <property type="entry name" value="Peptidase_S21"/>
</dbReference>
<feature type="active site" description="Charge relay system" evidence="9">
    <location>
        <position position="126"/>
    </location>
</feature>
<comment type="subunit">
    <molecule>Assembly protein</molecule>
    <text evidence="9">Homomultimer. Interacts with major capsid protein.</text>
</comment>
<dbReference type="GO" id="GO:0006508">
    <property type="term" value="P:proteolysis"/>
    <property type="evidence" value="ECO:0007669"/>
    <property type="project" value="UniProtKB-KW"/>
</dbReference>
<evidence type="ECO:0000256" key="2">
    <source>
        <dbReference type="ARBA" id="ARBA00022562"/>
    </source>
</evidence>
<feature type="compositionally biased region" description="Pro residues" evidence="10">
    <location>
        <begin position="460"/>
        <end position="489"/>
    </location>
</feature>
<comment type="domain">
    <text evidence="9">Region of interaction between pPR and pAP is called Amino conserved domain (ACD). The region of interaction with major capsid protein is called carboxyl conserved domain (CCD).</text>
</comment>
<comment type="function">
    <text evidence="9">Capsid scaffolding protein: Acts as a scaffold protein by binding major capsid protein in the cytoplasm, inducing the nuclear localization of both proteins. Multimerizes in the nucleus such as major capsid protein forms the icosahedral T=16 capsid. Autocatalytic cleavage releases the assembly protein, and subsequently abolishes interaction with major capsid protein. Cleavages products are evicted from the capsid before or during DNA packaging.</text>
</comment>